<reference evidence="12" key="1">
    <citation type="submission" date="2011-02" db="EMBL/GenBank/DDBJ databases">
        <title>Complete sequence of Spirochaeta sp. Buddy.</title>
        <authorList>
            <person name="Lucas S."/>
            <person name="Copeland A."/>
            <person name="Lapidus A."/>
            <person name="Cheng J.-F."/>
            <person name="Goodwin L."/>
            <person name="Pitluck S."/>
            <person name="Zeytun A."/>
            <person name="Detter J.C."/>
            <person name="Han C."/>
            <person name="Tapia R."/>
            <person name="Land M."/>
            <person name="Hauser L."/>
            <person name="Kyrpides N."/>
            <person name="Ivanova N."/>
            <person name="Mikhailova N."/>
            <person name="Pagani I."/>
            <person name="Ritalahti K.M."/>
            <person name="Loeffler F.E."/>
            <person name="Woyke T."/>
        </authorList>
    </citation>
    <scope>NUCLEOTIDE SEQUENCE [LARGE SCALE GENOMIC DNA]</scope>
    <source>
        <strain evidence="12">ATCC BAA-1886 / DSM 22777 / Buddy</strain>
    </source>
</reference>
<dbReference type="OrthoDB" id="9811110at2"/>
<comment type="subcellular location">
    <subcellularLocation>
        <location evidence="1">Cell membrane</location>
        <topology evidence="1">Multi-pass membrane protein</topology>
    </subcellularLocation>
</comment>
<keyword evidence="4" id="KW-0813">Transport</keyword>
<dbReference type="GO" id="GO:0015297">
    <property type="term" value="F:antiporter activity"/>
    <property type="evidence" value="ECO:0007669"/>
    <property type="project" value="InterPro"/>
</dbReference>
<feature type="transmembrane region" description="Helical" evidence="10">
    <location>
        <begin position="59"/>
        <end position="82"/>
    </location>
</feature>
<dbReference type="InterPro" id="IPR048279">
    <property type="entry name" value="MdtK-like"/>
</dbReference>
<feature type="transmembrane region" description="Helical" evidence="10">
    <location>
        <begin position="401"/>
        <end position="421"/>
    </location>
</feature>
<evidence type="ECO:0000256" key="5">
    <source>
        <dbReference type="ARBA" id="ARBA00022475"/>
    </source>
</evidence>
<keyword evidence="5" id="KW-1003">Cell membrane</keyword>
<feature type="transmembrane region" description="Helical" evidence="10">
    <location>
        <begin position="360"/>
        <end position="380"/>
    </location>
</feature>
<dbReference type="PANTHER" id="PTHR43823">
    <property type="entry name" value="SPORULATION PROTEIN YKVU"/>
    <property type="match status" value="1"/>
</dbReference>
<feature type="transmembrane region" description="Helical" evidence="10">
    <location>
        <begin position="204"/>
        <end position="225"/>
    </location>
</feature>
<dbReference type="NCBIfam" id="TIGR00797">
    <property type="entry name" value="matE"/>
    <property type="match status" value="1"/>
</dbReference>
<dbReference type="InterPro" id="IPR002528">
    <property type="entry name" value="MATE_fam"/>
</dbReference>
<evidence type="ECO:0000256" key="3">
    <source>
        <dbReference type="ARBA" id="ARBA00022106"/>
    </source>
</evidence>
<evidence type="ECO:0000256" key="2">
    <source>
        <dbReference type="ARBA" id="ARBA00008417"/>
    </source>
</evidence>
<dbReference type="CDD" id="cd13143">
    <property type="entry name" value="MATE_MepA_like"/>
    <property type="match status" value="1"/>
</dbReference>
<feature type="transmembrane region" description="Helical" evidence="10">
    <location>
        <begin position="26"/>
        <end position="47"/>
    </location>
</feature>
<dbReference type="EMBL" id="CP002541">
    <property type="protein sequence ID" value="ADY14737.1"/>
    <property type="molecule type" value="Genomic_DNA"/>
</dbReference>
<evidence type="ECO:0000256" key="7">
    <source>
        <dbReference type="ARBA" id="ARBA00022989"/>
    </source>
</evidence>
<feature type="transmembrane region" description="Helical" evidence="10">
    <location>
        <begin position="427"/>
        <end position="448"/>
    </location>
</feature>
<evidence type="ECO:0000256" key="1">
    <source>
        <dbReference type="ARBA" id="ARBA00004651"/>
    </source>
</evidence>
<dbReference type="GO" id="GO:0042910">
    <property type="term" value="F:xenobiotic transmembrane transporter activity"/>
    <property type="evidence" value="ECO:0007669"/>
    <property type="project" value="InterPro"/>
</dbReference>
<keyword evidence="9" id="KW-0046">Antibiotic resistance</keyword>
<evidence type="ECO:0000256" key="10">
    <source>
        <dbReference type="SAM" id="Phobius"/>
    </source>
</evidence>
<dbReference type="AlphaFoldDB" id="F0RTN9"/>
<accession>F0RTN9</accession>
<dbReference type="RefSeq" id="WP_013608580.1">
    <property type="nucleotide sequence ID" value="NC_015152.1"/>
</dbReference>
<gene>
    <name evidence="11" type="ordered locus">SpiBuddy_2929</name>
</gene>
<keyword evidence="12" id="KW-1185">Reference proteome</keyword>
<evidence type="ECO:0000256" key="8">
    <source>
        <dbReference type="ARBA" id="ARBA00023136"/>
    </source>
</evidence>
<dbReference type="KEGG" id="sbu:SpiBuddy_2929"/>
<sequence length="458" mass="49379">MKLFKETALNAEQNYTRMTEQPVTSLILQLATPTIISMLITSLYSMTDTIFVSRLGTQSSAAVGVVFSIMSIIQSIGITLGQGSANTVSRLLGAKKRTEANQVFSTAFFTSMGLALVFTLFGLAWTNSLVRFLGATPTIAPYAVSYASVILIGAPWMAVSYTMNNNLRSEGKAYLGMLGMASGALLNVILDPIFIFGFGMGIKGAALATVLSQGVSFCILFSHFLRKRSNLNLSVRQVRLKWWIYRDILTVGAPSLFRTMLHTVSAICLNVFSAPFGDQAIAAMSITTRVMQFLNSALIGFGQGLQPVAGFSWGAKRYDRLIEAFKFCVRTAVVAFTFIGAICFAGANYIMLLFLSDPAVIAIGTVAIRYQCILMPLSAFNTLSGMVFQSTGHGSSSSILALARQGFFFVPVIALLPSFIGLSGVQIAQPIADILTFLLSLAYILPFLKKLRTLASVG</sequence>
<evidence type="ECO:0000256" key="9">
    <source>
        <dbReference type="ARBA" id="ARBA00023251"/>
    </source>
</evidence>
<keyword evidence="8 10" id="KW-0472">Membrane</keyword>
<organism evidence="11 12">
    <name type="scientific">Sphaerochaeta globosa (strain ATCC BAA-1886 / DSM 22777 / Buddy)</name>
    <name type="common">Spirochaeta sp. (strain Buddy)</name>
    <dbReference type="NCBI Taxonomy" id="158189"/>
    <lineage>
        <taxon>Bacteria</taxon>
        <taxon>Pseudomonadati</taxon>
        <taxon>Spirochaetota</taxon>
        <taxon>Spirochaetia</taxon>
        <taxon>Spirochaetales</taxon>
        <taxon>Sphaerochaetaceae</taxon>
        <taxon>Sphaerochaeta</taxon>
    </lineage>
</organism>
<keyword evidence="6 10" id="KW-0812">Transmembrane</keyword>
<dbReference type="eggNOG" id="COG0534">
    <property type="taxonomic scope" value="Bacteria"/>
</dbReference>
<dbReference type="PIRSF" id="PIRSF006603">
    <property type="entry name" value="DinF"/>
    <property type="match status" value="1"/>
</dbReference>
<dbReference type="InterPro" id="IPR051327">
    <property type="entry name" value="MATE_MepA_subfamily"/>
</dbReference>
<feature type="transmembrane region" description="Helical" evidence="10">
    <location>
        <begin position="139"/>
        <end position="161"/>
    </location>
</feature>
<feature type="transmembrane region" description="Helical" evidence="10">
    <location>
        <begin position="173"/>
        <end position="198"/>
    </location>
</feature>
<name>F0RTN9_SPHGB</name>
<evidence type="ECO:0000256" key="6">
    <source>
        <dbReference type="ARBA" id="ARBA00022692"/>
    </source>
</evidence>
<proteinExistence type="inferred from homology"/>
<dbReference type="Pfam" id="PF01554">
    <property type="entry name" value="MatE"/>
    <property type="match status" value="2"/>
</dbReference>
<evidence type="ECO:0000313" key="11">
    <source>
        <dbReference type="EMBL" id="ADY14737.1"/>
    </source>
</evidence>
<evidence type="ECO:0000313" key="12">
    <source>
        <dbReference type="Proteomes" id="UP000008466"/>
    </source>
</evidence>
<feature type="transmembrane region" description="Helical" evidence="10">
    <location>
        <begin position="103"/>
        <end position="127"/>
    </location>
</feature>
<dbReference type="HOGENOM" id="CLU_012893_0_0_12"/>
<dbReference type="Proteomes" id="UP000008466">
    <property type="component" value="Chromosome"/>
</dbReference>
<protein>
    <recommendedName>
        <fullName evidence="3">Multidrug export protein MepA</fullName>
    </recommendedName>
</protein>
<feature type="transmembrane region" description="Helical" evidence="10">
    <location>
        <begin position="327"/>
        <end position="354"/>
    </location>
</feature>
<dbReference type="GO" id="GO:0005886">
    <property type="term" value="C:plasma membrane"/>
    <property type="evidence" value="ECO:0007669"/>
    <property type="project" value="UniProtKB-SubCell"/>
</dbReference>
<dbReference type="GO" id="GO:0046677">
    <property type="term" value="P:response to antibiotic"/>
    <property type="evidence" value="ECO:0007669"/>
    <property type="project" value="UniProtKB-KW"/>
</dbReference>
<comment type="similarity">
    <text evidence="2">Belongs to the multi antimicrobial extrusion (MATE) (TC 2.A.66.1) family. MepA subfamily.</text>
</comment>
<dbReference type="PANTHER" id="PTHR43823:SF3">
    <property type="entry name" value="MULTIDRUG EXPORT PROTEIN MEPA"/>
    <property type="match status" value="1"/>
</dbReference>
<evidence type="ECO:0000256" key="4">
    <source>
        <dbReference type="ARBA" id="ARBA00022448"/>
    </source>
</evidence>
<dbReference type="STRING" id="158189.SpiBuddy_2929"/>
<keyword evidence="7 10" id="KW-1133">Transmembrane helix</keyword>
<dbReference type="InterPro" id="IPR045070">
    <property type="entry name" value="MATE_MepA-like"/>
</dbReference>